<evidence type="ECO:0000313" key="2">
    <source>
        <dbReference type="EMBL" id="KAL3634890.1"/>
    </source>
</evidence>
<dbReference type="SUPFAM" id="SSF81383">
    <property type="entry name" value="F-box domain"/>
    <property type="match status" value="1"/>
</dbReference>
<dbReference type="InterPro" id="IPR032675">
    <property type="entry name" value="LRR_dom_sf"/>
</dbReference>
<dbReference type="Pfam" id="PF00646">
    <property type="entry name" value="F-box"/>
    <property type="match status" value="1"/>
</dbReference>
<dbReference type="Pfam" id="PF23622">
    <property type="entry name" value="LRR_At1g61320_AtMIF1"/>
    <property type="match status" value="1"/>
</dbReference>
<dbReference type="SUPFAM" id="SSF52058">
    <property type="entry name" value="L domain-like"/>
    <property type="match status" value="1"/>
</dbReference>
<sequence>MNKHLVKRRSVDDDGSAITTDILSQLPQPILHHILSLLPQKDAVRTSVLSKSWRYLWHGRFNVEFRDNFFARKKEFWSFLDNTLQRYLDQNLSLEQFFVYIDYEVDLADFELLQKWIPIVIMNMGIRSFKLIYSWTPNTIVFPLSLVVVFQSESLVELHLQRCDLKILESTDNIMLKNLQTLRLNDVYITDEIFEKIVSSCPMIENLDLLMCYGLKSIKLHKHHNIKDFRCLVLDDQTIIEIENTHTLESVRLNCRDWFLRRKNMQFPHLKSLNLYRLQLPGDIFDNFSSFFPCLSELILHFCDGLKEFLLLSSSIKRLTIKLDLKNRIKAFIDTPNILYFEYSGRDFLPSIKFMTTSNEWTSHISVWYKLKRSDNDATSWFLKLNNLLKSLSQSHITLNLNLFHSMYQKLHINDSYGGFKPVVVEHLKLSGCFSSSSGPGKVNCFNPAIVNCFLRVCRPRYIPMDMYGDVRAKCNFAEYISKLIPDETRCFWLQDLEEVSSEVWNKKANEWRCIKGTILHALRSEQQIRFRLTWKEQLSKFTYDNWKRYTDYEFILLQGHNLKYPVEVDVDGDVTSLYGHQFFPDGGGLVAGNWSRFIPSKWTT</sequence>
<keyword evidence="3" id="KW-1185">Reference proteome</keyword>
<dbReference type="SUPFAM" id="SSF52047">
    <property type="entry name" value="RNI-like"/>
    <property type="match status" value="1"/>
</dbReference>
<dbReference type="Pfam" id="PF12357">
    <property type="entry name" value="PLD_C"/>
    <property type="match status" value="1"/>
</dbReference>
<dbReference type="PANTHER" id="PTHR34145:SF28">
    <property type="entry name" value="F-BOX DOMAIN-CONTAINING PROTEIN"/>
    <property type="match status" value="1"/>
</dbReference>
<dbReference type="InterPro" id="IPR001810">
    <property type="entry name" value="F-box_dom"/>
</dbReference>
<dbReference type="PANTHER" id="PTHR34145">
    <property type="entry name" value="OS02G0105600 PROTEIN"/>
    <property type="match status" value="1"/>
</dbReference>
<protein>
    <recommendedName>
        <fullName evidence="1">F-box domain-containing protein</fullName>
    </recommendedName>
</protein>
<gene>
    <name evidence="2" type="ORF">CASFOL_021944</name>
</gene>
<reference evidence="3" key="1">
    <citation type="journal article" date="2024" name="IScience">
        <title>Strigolactones Initiate the Formation of Haustorium-like Structures in Castilleja.</title>
        <authorList>
            <person name="Buerger M."/>
            <person name="Peterson D."/>
            <person name="Chory J."/>
        </authorList>
    </citation>
    <scope>NUCLEOTIDE SEQUENCE [LARGE SCALE GENOMIC DNA]</scope>
</reference>
<dbReference type="InterPro" id="IPR024632">
    <property type="entry name" value="PLipase_D_C"/>
</dbReference>
<dbReference type="PROSITE" id="PS50181">
    <property type="entry name" value="FBOX"/>
    <property type="match status" value="1"/>
</dbReference>
<proteinExistence type="predicted"/>
<name>A0ABD3CY30_9LAMI</name>
<dbReference type="InterPro" id="IPR053772">
    <property type="entry name" value="At1g61320/At1g61330-like"/>
</dbReference>
<organism evidence="2 3">
    <name type="scientific">Castilleja foliolosa</name>
    <dbReference type="NCBI Taxonomy" id="1961234"/>
    <lineage>
        <taxon>Eukaryota</taxon>
        <taxon>Viridiplantae</taxon>
        <taxon>Streptophyta</taxon>
        <taxon>Embryophyta</taxon>
        <taxon>Tracheophyta</taxon>
        <taxon>Spermatophyta</taxon>
        <taxon>Magnoliopsida</taxon>
        <taxon>eudicotyledons</taxon>
        <taxon>Gunneridae</taxon>
        <taxon>Pentapetalae</taxon>
        <taxon>asterids</taxon>
        <taxon>lamiids</taxon>
        <taxon>Lamiales</taxon>
        <taxon>Orobanchaceae</taxon>
        <taxon>Pedicularideae</taxon>
        <taxon>Castillejinae</taxon>
        <taxon>Castilleja</taxon>
    </lineage>
</organism>
<comment type="caution">
    <text evidence="2">The sequence shown here is derived from an EMBL/GenBank/DDBJ whole genome shotgun (WGS) entry which is preliminary data.</text>
</comment>
<evidence type="ECO:0000313" key="3">
    <source>
        <dbReference type="Proteomes" id="UP001632038"/>
    </source>
</evidence>
<dbReference type="CDD" id="cd22160">
    <property type="entry name" value="F-box_AtFBL13-like"/>
    <property type="match status" value="1"/>
</dbReference>
<dbReference type="SMART" id="SM00256">
    <property type="entry name" value="FBOX"/>
    <property type="match status" value="1"/>
</dbReference>
<dbReference type="Gene3D" id="3.80.10.10">
    <property type="entry name" value="Ribonuclease Inhibitor"/>
    <property type="match status" value="1"/>
</dbReference>
<dbReference type="Proteomes" id="UP001632038">
    <property type="component" value="Unassembled WGS sequence"/>
</dbReference>
<evidence type="ECO:0000259" key="1">
    <source>
        <dbReference type="PROSITE" id="PS50181"/>
    </source>
</evidence>
<dbReference type="InterPro" id="IPR053781">
    <property type="entry name" value="F-box_AtFBL13-like"/>
</dbReference>
<accession>A0ABD3CY30</accession>
<dbReference type="Gene3D" id="1.20.1280.50">
    <property type="match status" value="1"/>
</dbReference>
<dbReference type="AlphaFoldDB" id="A0ABD3CY30"/>
<dbReference type="EMBL" id="JAVIJP010000028">
    <property type="protein sequence ID" value="KAL3634890.1"/>
    <property type="molecule type" value="Genomic_DNA"/>
</dbReference>
<dbReference type="InterPro" id="IPR036047">
    <property type="entry name" value="F-box-like_dom_sf"/>
</dbReference>
<dbReference type="InterPro" id="IPR055357">
    <property type="entry name" value="LRR_At1g61320_AtMIF1"/>
</dbReference>
<feature type="domain" description="F-box" evidence="1">
    <location>
        <begin position="20"/>
        <end position="68"/>
    </location>
</feature>